<dbReference type="OMA" id="DIVMWRD"/>
<feature type="transmembrane region" description="Helical" evidence="6">
    <location>
        <begin position="365"/>
        <end position="397"/>
    </location>
</feature>
<keyword evidence="2 6" id="KW-0812">Transmembrane</keyword>
<dbReference type="Gramene" id="ONK70434">
    <property type="protein sequence ID" value="ONK70434"/>
    <property type="gene ID" value="A4U43_C05F33690"/>
</dbReference>
<organism evidence="9 10">
    <name type="scientific">Asparagus officinalis</name>
    <name type="common">Garden asparagus</name>
    <dbReference type="NCBI Taxonomy" id="4686"/>
    <lineage>
        <taxon>Eukaryota</taxon>
        <taxon>Viridiplantae</taxon>
        <taxon>Streptophyta</taxon>
        <taxon>Embryophyta</taxon>
        <taxon>Tracheophyta</taxon>
        <taxon>Spermatophyta</taxon>
        <taxon>Magnoliopsida</taxon>
        <taxon>Liliopsida</taxon>
        <taxon>Asparagales</taxon>
        <taxon>Asparagaceae</taxon>
        <taxon>Asparagoideae</taxon>
        <taxon>Asparagus</taxon>
    </lineage>
</organism>
<gene>
    <name evidence="9" type="ORF">A4U43_C05F33690</name>
</gene>
<evidence type="ECO:0000256" key="3">
    <source>
        <dbReference type="ARBA" id="ARBA00022824"/>
    </source>
</evidence>
<dbReference type="PANTHER" id="PTHR46626:SF1">
    <property type="entry name" value="RETICULON-LIKE PROTEIN B21"/>
    <property type="match status" value="1"/>
</dbReference>
<feature type="transmembrane region" description="Helical" evidence="6">
    <location>
        <begin position="299"/>
        <end position="328"/>
    </location>
</feature>
<keyword evidence="10" id="KW-1185">Reference proteome</keyword>
<dbReference type="EMBL" id="CM007385">
    <property type="protein sequence ID" value="ONK70434.1"/>
    <property type="molecule type" value="Genomic_DNA"/>
</dbReference>
<feature type="compositionally biased region" description="Basic and acidic residues" evidence="7">
    <location>
        <begin position="85"/>
        <end position="95"/>
    </location>
</feature>
<keyword evidence="5 6" id="KW-0472">Membrane</keyword>
<keyword evidence="3 6" id="KW-0256">Endoplasmic reticulum</keyword>
<accession>A0A5P1EX51</accession>
<feature type="region of interest" description="Disordered" evidence="7">
    <location>
        <begin position="1"/>
        <end position="20"/>
    </location>
</feature>
<dbReference type="Pfam" id="PF02453">
    <property type="entry name" value="Reticulon"/>
    <property type="match status" value="1"/>
</dbReference>
<evidence type="ECO:0000256" key="7">
    <source>
        <dbReference type="SAM" id="MobiDB-lite"/>
    </source>
</evidence>
<dbReference type="AlphaFoldDB" id="A0A5P1EX51"/>
<feature type="domain" description="Reticulon" evidence="8">
    <location>
        <begin position="187"/>
        <end position="338"/>
    </location>
</feature>
<feature type="compositionally biased region" description="Basic residues" evidence="7">
    <location>
        <begin position="1"/>
        <end position="10"/>
    </location>
</feature>
<feature type="compositionally biased region" description="Basic and acidic residues" evidence="7">
    <location>
        <begin position="453"/>
        <end position="464"/>
    </location>
</feature>
<sequence>MQPGAKRRARTNGVAPGSIWDTRIKMDEMEGGIKVFNGESEEDNNNTTNADGEEEEGAKVFTRLRRDQSDGTGSKAGRRKRRNWKTPDKNPVELMKEEEEEEVEGEVKDFDDKEIDLPKPKVFEVVEKKLNQVIEPKSIEVQEEKKIHPVMGRSEAELDPMKSQQIEVEDETVDNGGSEAAKAMQSIVDLVMWRDISKSAFVFGFGTFILFSSSYTKDLEVSLLSAIAYLGLVYLALIFLYKSVFGRGALNVEERDERYIIGEEEAISTLRFLLPYVNELLIKIKAFFSGDPATTMKMAVLLFLVAKCGSSITVWTLAKLAFLGIFTIPKILSSYSLQPAKYGKWSKIWVERFRDGWGSCPQKKAVAALIFILIWSVFSTVARIWAVFMLIVAVKLYQQCTTIERNLKDHQQQQELEKTALEEQEKEQEHSSNAGLLKSAGKRPHHQQKGAGPKREMIKVKKLT</sequence>
<dbReference type="InterPro" id="IPR003388">
    <property type="entry name" value="Reticulon"/>
</dbReference>
<proteinExistence type="predicted"/>
<name>A0A5P1EX51_ASPOF</name>
<dbReference type="Proteomes" id="UP000243459">
    <property type="component" value="Chromosome 5"/>
</dbReference>
<feature type="region of interest" description="Disordered" evidence="7">
    <location>
        <begin position="33"/>
        <end position="109"/>
    </location>
</feature>
<dbReference type="PANTHER" id="PTHR46626">
    <property type="entry name" value="RETICULON-LIKE PROTEIN B17"/>
    <property type="match status" value="1"/>
</dbReference>
<evidence type="ECO:0000256" key="4">
    <source>
        <dbReference type="ARBA" id="ARBA00022989"/>
    </source>
</evidence>
<evidence type="ECO:0000256" key="5">
    <source>
        <dbReference type="ARBA" id="ARBA00023136"/>
    </source>
</evidence>
<feature type="transmembrane region" description="Helical" evidence="6">
    <location>
        <begin position="199"/>
        <end position="215"/>
    </location>
</feature>
<evidence type="ECO:0000259" key="8">
    <source>
        <dbReference type="PROSITE" id="PS50845"/>
    </source>
</evidence>
<protein>
    <recommendedName>
        <fullName evidence="6">Reticulon-like protein</fullName>
    </recommendedName>
</protein>
<evidence type="ECO:0000256" key="2">
    <source>
        <dbReference type="ARBA" id="ARBA00022692"/>
    </source>
</evidence>
<evidence type="ECO:0000256" key="6">
    <source>
        <dbReference type="RuleBase" id="RU363132"/>
    </source>
</evidence>
<evidence type="ECO:0000256" key="1">
    <source>
        <dbReference type="ARBA" id="ARBA00004477"/>
    </source>
</evidence>
<reference evidence="10" key="1">
    <citation type="journal article" date="2017" name="Nat. Commun.">
        <title>The asparagus genome sheds light on the origin and evolution of a young Y chromosome.</title>
        <authorList>
            <person name="Harkess A."/>
            <person name="Zhou J."/>
            <person name="Xu C."/>
            <person name="Bowers J.E."/>
            <person name="Van der Hulst R."/>
            <person name="Ayyampalayam S."/>
            <person name="Mercati F."/>
            <person name="Riccardi P."/>
            <person name="McKain M.R."/>
            <person name="Kakrana A."/>
            <person name="Tang H."/>
            <person name="Ray J."/>
            <person name="Groenendijk J."/>
            <person name="Arikit S."/>
            <person name="Mathioni S.M."/>
            <person name="Nakano M."/>
            <person name="Shan H."/>
            <person name="Telgmann-Rauber A."/>
            <person name="Kanno A."/>
            <person name="Yue Z."/>
            <person name="Chen H."/>
            <person name="Li W."/>
            <person name="Chen Y."/>
            <person name="Xu X."/>
            <person name="Zhang Y."/>
            <person name="Luo S."/>
            <person name="Chen H."/>
            <person name="Gao J."/>
            <person name="Mao Z."/>
            <person name="Pires J.C."/>
            <person name="Luo M."/>
            <person name="Kudrna D."/>
            <person name="Wing R.A."/>
            <person name="Meyers B.C."/>
            <person name="Yi K."/>
            <person name="Kong H."/>
            <person name="Lavrijsen P."/>
            <person name="Sunseri F."/>
            <person name="Falavigna A."/>
            <person name="Ye Y."/>
            <person name="Leebens-Mack J.H."/>
            <person name="Chen G."/>
        </authorList>
    </citation>
    <scope>NUCLEOTIDE SEQUENCE [LARGE SCALE GENOMIC DNA]</scope>
    <source>
        <strain evidence="10">cv. DH0086</strain>
    </source>
</reference>
<feature type="region of interest" description="Disordered" evidence="7">
    <location>
        <begin position="416"/>
        <end position="464"/>
    </location>
</feature>
<keyword evidence="4 6" id="KW-1133">Transmembrane helix</keyword>
<dbReference type="InterPro" id="IPR044647">
    <property type="entry name" value="RTNLB17/18/21"/>
</dbReference>
<feature type="transmembrane region" description="Helical" evidence="6">
    <location>
        <begin position="221"/>
        <end position="241"/>
    </location>
</feature>
<comment type="subcellular location">
    <subcellularLocation>
        <location evidence="1 6">Endoplasmic reticulum membrane</location>
        <topology evidence="1 6">Multi-pass membrane protein</topology>
    </subcellularLocation>
</comment>
<evidence type="ECO:0000313" key="10">
    <source>
        <dbReference type="Proteomes" id="UP000243459"/>
    </source>
</evidence>
<dbReference type="GO" id="GO:0005789">
    <property type="term" value="C:endoplasmic reticulum membrane"/>
    <property type="evidence" value="ECO:0007669"/>
    <property type="project" value="UniProtKB-SubCell"/>
</dbReference>
<dbReference type="PROSITE" id="PS50845">
    <property type="entry name" value="RETICULON"/>
    <property type="match status" value="1"/>
</dbReference>
<feature type="compositionally biased region" description="Basic and acidic residues" evidence="7">
    <location>
        <begin position="416"/>
        <end position="430"/>
    </location>
</feature>
<evidence type="ECO:0000313" key="9">
    <source>
        <dbReference type="EMBL" id="ONK70434.1"/>
    </source>
</evidence>